<reference evidence="1 2" key="1">
    <citation type="journal article" date="2003" name="Proc. Natl. Acad. Sci. U.S.A.">
        <title>Complete genome sequence of the marine planctomycete Pirellula sp. strain 1.</title>
        <authorList>
            <person name="Gloeckner F.O."/>
            <person name="Kube M."/>
            <person name="Bauer M."/>
            <person name="Teeling H."/>
            <person name="Lombardot T."/>
            <person name="Ludwig W."/>
            <person name="Gade D."/>
            <person name="Beck A."/>
            <person name="Borzym K."/>
            <person name="Heitmann K."/>
            <person name="Rabus R."/>
            <person name="Schlesner H."/>
            <person name="Amann R."/>
            <person name="Reinhardt R."/>
        </authorList>
    </citation>
    <scope>NUCLEOTIDE SEQUENCE [LARGE SCALE GENOMIC DNA]</scope>
    <source>
        <strain evidence="2">DSM 10527 / NCIMB 13988 / SH1</strain>
    </source>
</reference>
<accession>Q7UEN5</accession>
<dbReference type="Proteomes" id="UP000001025">
    <property type="component" value="Chromosome"/>
</dbReference>
<dbReference type="KEGG" id="rba:RB11228"/>
<dbReference type="InParanoid" id="Q7UEN5"/>
<dbReference type="HOGENOM" id="CLU_3256992_0_0_0"/>
<organism evidence="1 2">
    <name type="scientific">Rhodopirellula baltica (strain DSM 10527 / NCIMB 13988 / SH1)</name>
    <dbReference type="NCBI Taxonomy" id="243090"/>
    <lineage>
        <taxon>Bacteria</taxon>
        <taxon>Pseudomonadati</taxon>
        <taxon>Planctomycetota</taxon>
        <taxon>Planctomycetia</taxon>
        <taxon>Pirellulales</taxon>
        <taxon>Pirellulaceae</taxon>
        <taxon>Rhodopirellula</taxon>
    </lineage>
</organism>
<gene>
    <name evidence="1" type="ordered locus">RB11228</name>
</gene>
<dbReference type="AlphaFoldDB" id="Q7UEN5"/>
<evidence type="ECO:0000313" key="2">
    <source>
        <dbReference type="Proteomes" id="UP000001025"/>
    </source>
</evidence>
<dbReference type="STRING" id="243090.RB11228"/>
<protein>
    <submittedName>
        <fullName evidence="1">Uncharacterized protein</fullName>
    </submittedName>
</protein>
<dbReference type="EMBL" id="BX294153">
    <property type="protein sequence ID" value="CAD79000.1"/>
    <property type="molecule type" value="Genomic_DNA"/>
</dbReference>
<dbReference type="EnsemblBacteria" id="CAD79000">
    <property type="protein sequence ID" value="CAD79000"/>
    <property type="gene ID" value="RB11228"/>
</dbReference>
<sequence>MTKWPSHQPTRFHRRNCGRIPVVNRSWSIRLARQRHRFFLLW</sequence>
<evidence type="ECO:0000313" key="1">
    <source>
        <dbReference type="EMBL" id="CAD79000.1"/>
    </source>
</evidence>
<name>Q7UEN5_RHOBA</name>
<proteinExistence type="predicted"/>
<keyword evidence="2" id="KW-1185">Reference proteome</keyword>